<dbReference type="AlphaFoldDB" id="A0A6N3EMP7"/>
<accession>A0A6N3EMP7</accession>
<protein>
    <submittedName>
        <fullName evidence="1">Uncharacterized protein</fullName>
    </submittedName>
</protein>
<name>A0A6N3EMP7_9ACTN</name>
<evidence type="ECO:0000313" key="1">
    <source>
        <dbReference type="EMBL" id="VYU40071.1"/>
    </source>
</evidence>
<dbReference type="EMBL" id="CACRTW010000055">
    <property type="protein sequence ID" value="VYU40071.1"/>
    <property type="molecule type" value="Genomic_DNA"/>
</dbReference>
<sequence length="83" mass="9636">MTPVTVSLVERPGREPKFRWIELTDGRRFQVRSTGASVPCPGRKTGHLARIWSVEIEWKGRPVHRFIVRDDNEYFIVRAGEDS</sequence>
<proteinExistence type="predicted"/>
<gene>
    <name evidence="1" type="ORF">CALFYP39_00040</name>
</gene>
<reference evidence="1" key="1">
    <citation type="submission" date="2019-11" db="EMBL/GenBank/DDBJ databases">
        <authorList>
            <person name="Feng L."/>
        </authorList>
    </citation>
    <scope>NUCLEOTIDE SEQUENCE</scope>
    <source>
        <strain evidence="1">CaerofaciensLFYP39</strain>
    </source>
</reference>
<organism evidence="1">
    <name type="scientific">Collinsella aerofaciens</name>
    <dbReference type="NCBI Taxonomy" id="74426"/>
    <lineage>
        <taxon>Bacteria</taxon>
        <taxon>Bacillati</taxon>
        <taxon>Actinomycetota</taxon>
        <taxon>Coriobacteriia</taxon>
        <taxon>Coriobacteriales</taxon>
        <taxon>Coriobacteriaceae</taxon>
        <taxon>Collinsella</taxon>
    </lineage>
</organism>